<evidence type="ECO:0000313" key="1">
    <source>
        <dbReference type="EMBL" id="SFA58310.1"/>
    </source>
</evidence>
<evidence type="ECO:0008006" key="3">
    <source>
        <dbReference type="Google" id="ProtNLM"/>
    </source>
</evidence>
<organism evidence="1 2">
    <name type="scientific">Rhodococcoides kroppenstedtii</name>
    <dbReference type="NCBI Taxonomy" id="293050"/>
    <lineage>
        <taxon>Bacteria</taxon>
        <taxon>Bacillati</taxon>
        <taxon>Actinomycetota</taxon>
        <taxon>Actinomycetes</taxon>
        <taxon>Mycobacteriales</taxon>
        <taxon>Nocardiaceae</taxon>
        <taxon>Rhodococcoides</taxon>
    </lineage>
</organism>
<sequence length="140" mass="13778">MEWTANRGMTPGMTSTTSSLLTRAPRVLGALTVAYSAVVLASPRTLAAPAGLTSDSGFVSPSVATAVRGLALRDVASGAAMVVARRGTPLRTAIGVRVASDLGDAALFAVAAPDAATRAKAVAVALGWGALCAASARVAG</sequence>
<dbReference type="EMBL" id="FOJN01000012">
    <property type="protein sequence ID" value="SFA58310.1"/>
    <property type="molecule type" value="Genomic_DNA"/>
</dbReference>
<protein>
    <recommendedName>
        <fullName evidence="3">DUF4267 domain-containing protein</fullName>
    </recommendedName>
</protein>
<accession>A0A1I0U2Z3</accession>
<gene>
    <name evidence="1" type="ORF">SAMN05444374_11287</name>
</gene>
<reference evidence="1 2" key="1">
    <citation type="submission" date="2016-10" db="EMBL/GenBank/DDBJ databases">
        <authorList>
            <person name="de Groot N.N."/>
        </authorList>
    </citation>
    <scope>NUCLEOTIDE SEQUENCE [LARGE SCALE GENOMIC DNA]</scope>
    <source>
        <strain evidence="1 2">DSM 44908</strain>
    </source>
</reference>
<dbReference type="AlphaFoldDB" id="A0A1I0U2Z3"/>
<evidence type="ECO:0000313" key="2">
    <source>
        <dbReference type="Proteomes" id="UP000182054"/>
    </source>
</evidence>
<name>A0A1I0U2Z3_9NOCA</name>
<dbReference type="Proteomes" id="UP000182054">
    <property type="component" value="Unassembled WGS sequence"/>
</dbReference>
<proteinExistence type="predicted"/>